<sequence length="123" mass="14178">MQTISRYRSERTLRFVVRDPAAPAAALLYWLGIPEPSQEVSFSEVTLRFSPLIQVVFADERPGAFVNYEVVREVVQSGVMDRLIFFDDSWLDVWNDSNCADICNLYSCRRHTCHLPESLHPGR</sequence>
<accession>A0A1X7LHI4</accession>
<dbReference type="STRING" id="1515439.SAMN06265784_1068"/>
<organism evidence="1 2">
    <name type="scientific">Paraburkholderia susongensis</name>
    <dbReference type="NCBI Taxonomy" id="1515439"/>
    <lineage>
        <taxon>Bacteria</taxon>
        <taxon>Pseudomonadati</taxon>
        <taxon>Pseudomonadota</taxon>
        <taxon>Betaproteobacteria</taxon>
        <taxon>Burkholderiales</taxon>
        <taxon>Burkholderiaceae</taxon>
        <taxon>Paraburkholderia</taxon>
    </lineage>
</organism>
<proteinExistence type="predicted"/>
<keyword evidence="2" id="KW-1185">Reference proteome</keyword>
<evidence type="ECO:0000313" key="2">
    <source>
        <dbReference type="Proteomes" id="UP000193228"/>
    </source>
</evidence>
<evidence type="ECO:0000313" key="1">
    <source>
        <dbReference type="EMBL" id="SMG52649.1"/>
    </source>
</evidence>
<dbReference type="EMBL" id="FXAT01000006">
    <property type="protein sequence ID" value="SMG52649.1"/>
    <property type="molecule type" value="Genomic_DNA"/>
</dbReference>
<dbReference type="Proteomes" id="UP000193228">
    <property type="component" value="Unassembled WGS sequence"/>
</dbReference>
<reference evidence="2" key="1">
    <citation type="submission" date="2017-04" db="EMBL/GenBank/DDBJ databases">
        <authorList>
            <person name="Varghese N."/>
            <person name="Submissions S."/>
        </authorList>
    </citation>
    <scope>NUCLEOTIDE SEQUENCE [LARGE SCALE GENOMIC DNA]</scope>
    <source>
        <strain evidence="2">LMG 29540</strain>
    </source>
</reference>
<dbReference type="AlphaFoldDB" id="A0A1X7LHI4"/>
<name>A0A1X7LHI4_9BURK</name>
<gene>
    <name evidence="1" type="ORF">SAMN06265784_1068</name>
</gene>
<protein>
    <submittedName>
        <fullName evidence="1">Uncharacterized protein</fullName>
    </submittedName>
</protein>